<dbReference type="GO" id="GO:0008374">
    <property type="term" value="F:O-acyltransferase activity"/>
    <property type="evidence" value="ECO:0007669"/>
    <property type="project" value="TreeGrafter"/>
</dbReference>
<dbReference type="RefSeq" id="XP_002842268.1">
    <property type="nucleotide sequence ID" value="XM_002842222.1"/>
</dbReference>
<keyword evidence="2" id="KW-0808">Transferase</keyword>
<proteinExistence type="inferred from homology"/>
<dbReference type="FunCoup" id="D5GPL6">
    <property type="interactions" value="14"/>
</dbReference>
<dbReference type="PANTHER" id="PTHR23416">
    <property type="entry name" value="SIALIC ACID SYNTHASE-RELATED"/>
    <property type="match status" value="1"/>
</dbReference>
<dbReference type="InParanoid" id="D5GPL6"/>
<dbReference type="PANTHER" id="PTHR23416:SF54">
    <property type="entry name" value="ACETYLTRANSFERASE, CYSE_LACA_LPXA_NODL FAMILY (AFU_ORTHOLOGUE AFUA_2G08430)-RELATED"/>
    <property type="match status" value="1"/>
</dbReference>
<evidence type="ECO:0000256" key="2">
    <source>
        <dbReference type="ARBA" id="ARBA00022679"/>
    </source>
</evidence>
<sequence>MSERTEKSKMLAGELYHAFGDELVAERASCAAACRAFNKVTHGMPHLERANLLRAILHQPPLPPTTPSSTLSQEPWVETPFMADYGYNTTISPGVFINFGCIILDTCKVTIGARTLLGPNVCLFAAAHPLSAKARDGLRGPEYGAPITIEDDCWLAGNVTILPGVRIGRGSTVGAGSVVTKDVPPGCAVAGNPARVVRVIEEDAVETFPRAGGRKVLEIPKPSSAGAGEGDDLKVLKRLERLEAEVKEVKDELKRRLS</sequence>
<dbReference type="eggNOG" id="KOG4750">
    <property type="taxonomic scope" value="Eukaryota"/>
</dbReference>
<dbReference type="KEGG" id="tml:GSTUM_00011905001"/>
<dbReference type="InterPro" id="IPR018357">
    <property type="entry name" value="Hexapep_transf_CS"/>
</dbReference>
<dbReference type="Proteomes" id="UP000006911">
    <property type="component" value="Unassembled WGS sequence"/>
</dbReference>
<dbReference type="CDD" id="cd03357">
    <property type="entry name" value="LbH_MAT_GAT"/>
    <property type="match status" value="1"/>
</dbReference>
<dbReference type="SMART" id="SM01266">
    <property type="entry name" value="Mac"/>
    <property type="match status" value="1"/>
</dbReference>
<dbReference type="GO" id="GO:0016407">
    <property type="term" value="F:acetyltransferase activity"/>
    <property type="evidence" value="ECO:0007669"/>
    <property type="project" value="InterPro"/>
</dbReference>
<dbReference type="InterPro" id="IPR011004">
    <property type="entry name" value="Trimer_LpxA-like_sf"/>
</dbReference>
<keyword evidence="5" id="KW-1185">Reference proteome</keyword>
<dbReference type="Pfam" id="PF12464">
    <property type="entry name" value="Mac"/>
    <property type="match status" value="1"/>
</dbReference>
<evidence type="ECO:0000313" key="5">
    <source>
        <dbReference type="Proteomes" id="UP000006911"/>
    </source>
</evidence>
<name>D5GPL6_TUBMM</name>
<accession>D5GPL6</accession>
<dbReference type="OMA" id="FYSGTHP"/>
<dbReference type="InterPro" id="IPR051159">
    <property type="entry name" value="Hexapeptide_acetyltransf"/>
</dbReference>
<organism evidence="4 5">
    <name type="scientific">Tuber melanosporum (strain Mel28)</name>
    <name type="common">Perigord black truffle</name>
    <dbReference type="NCBI Taxonomy" id="656061"/>
    <lineage>
        <taxon>Eukaryota</taxon>
        <taxon>Fungi</taxon>
        <taxon>Dikarya</taxon>
        <taxon>Ascomycota</taxon>
        <taxon>Pezizomycotina</taxon>
        <taxon>Pezizomycetes</taxon>
        <taxon>Pezizales</taxon>
        <taxon>Tuberaceae</taxon>
        <taxon>Tuber</taxon>
    </lineage>
</organism>
<gene>
    <name evidence="4" type="ORF">GSTUM_00011905001</name>
</gene>
<dbReference type="InterPro" id="IPR001451">
    <property type="entry name" value="Hexapep"/>
</dbReference>
<feature type="domain" description="Maltose/galactoside acetyltransferase" evidence="3">
    <location>
        <begin position="7"/>
        <end position="62"/>
    </location>
</feature>
<evidence type="ECO:0000313" key="4">
    <source>
        <dbReference type="EMBL" id="CAZ86459.1"/>
    </source>
</evidence>
<evidence type="ECO:0000259" key="3">
    <source>
        <dbReference type="SMART" id="SM01266"/>
    </source>
</evidence>
<comment type="similarity">
    <text evidence="1">Belongs to the transferase hexapeptide repeat family.</text>
</comment>
<dbReference type="STRING" id="656061.D5GPL6"/>
<reference evidence="4 5" key="1">
    <citation type="journal article" date="2010" name="Nature">
        <title>Perigord black truffle genome uncovers evolutionary origins and mechanisms of symbiosis.</title>
        <authorList>
            <person name="Martin F."/>
            <person name="Kohler A."/>
            <person name="Murat C."/>
            <person name="Balestrini R."/>
            <person name="Coutinho P.M."/>
            <person name="Jaillon O."/>
            <person name="Montanini B."/>
            <person name="Morin E."/>
            <person name="Noel B."/>
            <person name="Percudani R."/>
            <person name="Porcel B."/>
            <person name="Rubini A."/>
            <person name="Amicucci A."/>
            <person name="Amselem J."/>
            <person name="Anthouard V."/>
            <person name="Arcioni S."/>
            <person name="Artiguenave F."/>
            <person name="Aury J.M."/>
            <person name="Ballario P."/>
            <person name="Bolchi A."/>
            <person name="Brenna A."/>
            <person name="Brun A."/>
            <person name="Buee M."/>
            <person name="Cantarel B."/>
            <person name="Chevalier G."/>
            <person name="Couloux A."/>
            <person name="Da Silva C."/>
            <person name="Denoeud F."/>
            <person name="Duplessis S."/>
            <person name="Ghignone S."/>
            <person name="Hilselberger B."/>
            <person name="Iotti M."/>
            <person name="Marcais B."/>
            <person name="Mello A."/>
            <person name="Miranda M."/>
            <person name="Pacioni G."/>
            <person name="Quesneville H."/>
            <person name="Riccioni C."/>
            <person name="Ruotolo R."/>
            <person name="Splivallo R."/>
            <person name="Stocchi V."/>
            <person name="Tisserant E."/>
            <person name="Viscomi A.R."/>
            <person name="Zambonelli A."/>
            <person name="Zampieri E."/>
            <person name="Henrissat B."/>
            <person name="Lebrun M.H."/>
            <person name="Paolocci F."/>
            <person name="Bonfante P."/>
            <person name="Ottonello S."/>
            <person name="Wincker P."/>
        </authorList>
    </citation>
    <scope>NUCLEOTIDE SEQUENCE [LARGE SCALE GENOMIC DNA]</scope>
    <source>
        <strain evidence="4 5">Mel28</strain>
    </source>
</reference>
<dbReference type="SUPFAM" id="SSF51161">
    <property type="entry name" value="Trimeric LpxA-like enzymes"/>
    <property type="match status" value="1"/>
</dbReference>
<dbReference type="Pfam" id="PF00132">
    <property type="entry name" value="Hexapep"/>
    <property type="match status" value="1"/>
</dbReference>
<dbReference type="AlphaFoldDB" id="D5GPL6"/>
<dbReference type="GeneID" id="9186699"/>
<dbReference type="PROSITE" id="PS00101">
    <property type="entry name" value="HEXAPEP_TRANSFERASES"/>
    <property type="match status" value="1"/>
</dbReference>
<evidence type="ECO:0000256" key="1">
    <source>
        <dbReference type="ARBA" id="ARBA00007274"/>
    </source>
</evidence>
<dbReference type="HOGENOM" id="CLU_051638_3_1_1"/>
<protein>
    <submittedName>
        <fullName evidence="4">(Perigord truffle) hypothetical protein</fullName>
    </submittedName>
</protein>
<dbReference type="InterPro" id="IPR024688">
    <property type="entry name" value="Mac_dom"/>
</dbReference>
<dbReference type="Gene3D" id="2.160.10.10">
    <property type="entry name" value="Hexapeptide repeat proteins"/>
    <property type="match status" value="1"/>
</dbReference>
<dbReference type="EMBL" id="FN430376">
    <property type="protein sequence ID" value="CAZ86459.1"/>
    <property type="molecule type" value="Genomic_DNA"/>
</dbReference>